<gene>
    <name evidence="2" type="ORF">VRLFYP33_02185</name>
</gene>
<dbReference type="InterPro" id="IPR029039">
    <property type="entry name" value="Flavoprotein-like_sf"/>
</dbReference>
<evidence type="ECO:0000313" key="2">
    <source>
        <dbReference type="EMBL" id="VYU47663.1"/>
    </source>
</evidence>
<name>A0A6N3F6S9_9FIRM</name>
<dbReference type="InterPro" id="IPR008254">
    <property type="entry name" value="Flavodoxin/NO_synth"/>
</dbReference>
<protein>
    <submittedName>
        <fullName evidence="2">Flavodoxin</fullName>
    </submittedName>
</protein>
<feature type="domain" description="Flavodoxin-like" evidence="1">
    <location>
        <begin position="39"/>
        <end position="181"/>
    </location>
</feature>
<dbReference type="GO" id="GO:0010181">
    <property type="term" value="F:FMN binding"/>
    <property type="evidence" value="ECO:0007669"/>
    <property type="project" value="InterPro"/>
</dbReference>
<dbReference type="SUPFAM" id="SSF52218">
    <property type="entry name" value="Flavoproteins"/>
    <property type="match status" value="1"/>
</dbReference>
<dbReference type="RefSeq" id="WP_422106187.1">
    <property type="nucleotide sequence ID" value="NZ_CACRUX010000097.1"/>
</dbReference>
<dbReference type="AlphaFoldDB" id="A0A6N3F6S9"/>
<dbReference type="PANTHER" id="PTHR39201">
    <property type="entry name" value="EXPORTED PROTEIN-RELATED"/>
    <property type="match status" value="1"/>
</dbReference>
<evidence type="ECO:0000259" key="1">
    <source>
        <dbReference type="Pfam" id="PF12682"/>
    </source>
</evidence>
<dbReference type="EMBL" id="CACRUX010000097">
    <property type="protein sequence ID" value="VYU47663.1"/>
    <property type="molecule type" value="Genomic_DNA"/>
</dbReference>
<sequence>MSTSNVVSTTDTTKGNHRSLIVFFSRTKGVYGVGELPIGHTHRIANYIQSATGADMYEIVPVKEYPSEYRETTQVAKAEQANNERPAIQGQIPDLSQYDTIYIGSPIWWGEYPMVVHTFLDQVNLNGKTVIPFTTHEGSGLGSVEAVLAKQFPGAHLLEGLAIRSSESDSDAAKTAVQTWLQRIGVLGQ</sequence>
<dbReference type="PANTHER" id="PTHR39201:SF1">
    <property type="entry name" value="FLAVODOXIN-LIKE DOMAIN-CONTAINING PROTEIN"/>
    <property type="match status" value="1"/>
</dbReference>
<accession>A0A6N3F6S9</accession>
<dbReference type="Pfam" id="PF12682">
    <property type="entry name" value="Flavodoxin_4"/>
    <property type="match status" value="1"/>
</dbReference>
<dbReference type="GO" id="GO:0016651">
    <property type="term" value="F:oxidoreductase activity, acting on NAD(P)H"/>
    <property type="evidence" value="ECO:0007669"/>
    <property type="project" value="UniProtKB-ARBA"/>
</dbReference>
<proteinExistence type="predicted"/>
<reference evidence="2" key="1">
    <citation type="submission" date="2019-11" db="EMBL/GenBank/DDBJ databases">
        <authorList>
            <person name="Feng L."/>
        </authorList>
    </citation>
    <scope>NUCLEOTIDE SEQUENCE</scope>
    <source>
        <strain evidence="2">VrattiLFYP33</strain>
    </source>
</reference>
<dbReference type="Gene3D" id="3.40.50.360">
    <property type="match status" value="1"/>
</dbReference>
<organism evidence="2">
    <name type="scientific">Veillonella ratti</name>
    <dbReference type="NCBI Taxonomy" id="103892"/>
    <lineage>
        <taxon>Bacteria</taxon>
        <taxon>Bacillati</taxon>
        <taxon>Bacillota</taxon>
        <taxon>Negativicutes</taxon>
        <taxon>Veillonellales</taxon>
        <taxon>Veillonellaceae</taxon>
        <taxon>Veillonella</taxon>
    </lineage>
</organism>